<dbReference type="SMART" id="SM00248">
    <property type="entry name" value="ANK"/>
    <property type="match status" value="3"/>
</dbReference>
<evidence type="ECO:0000256" key="2">
    <source>
        <dbReference type="SAM" id="MobiDB-lite"/>
    </source>
</evidence>
<feature type="region of interest" description="Disordered" evidence="2">
    <location>
        <begin position="484"/>
        <end position="514"/>
    </location>
</feature>
<sequence length="514" mass="56311">MTDAFKRHWDLPQSLLSKTGRASWGDYSDGPVIAAAGLADLSCLQYVLDLGMQLPEEVGSERHYDVVHHELIDNRWSTPLLRAIERQRPENIRLLVQRGALADGIQKRNLIDHALRFRRFCDGDRSRLSHSFIPATVGPLSSQTSPDSLTVTEIEERRSTISRFWAEPSSKDIDYSSDGALMHSVLMAATTTVEILDIVLGSGADVIAWKDPASTTSLPDNETNLALSQLCTSPPLHAAIAMRNTTMLRALLERGFDPNARALITGSQALTPAQYAVVSNDVEALSALKAEPTTDLSLVTPVFHVHANHFAVAQLNLELLLATDISPFSTPPTSLAHTLLHIACLPMGDDSLQLAPHKIRQSVHDIRYLHTKLRDRLTPDVWHDSGDWQDSSAFSAAPALTYSCPVKTTQTQLSLCKYLVGELGPQCIGMQDIHGNTALHYLSAEKDPNWELISWIRQQAGGEEVWVKVRNFWGHSAVELSEDGEVARSAPAPRTATGRGGRGARVGVSWGRGG</sequence>
<dbReference type="EMBL" id="JAVRQU010000017">
    <property type="protein sequence ID" value="KAK5693599.1"/>
    <property type="molecule type" value="Genomic_DNA"/>
</dbReference>
<evidence type="ECO:0008006" key="5">
    <source>
        <dbReference type="Google" id="ProtNLM"/>
    </source>
</evidence>
<dbReference type="InterPro" id="IPR002110">
    <property type="entry name" value="Ankyrin_rpt"/>
</dbReference>
<accession>A0AAN7W125</accession>
<dbReference type="SUPFAM" id="SSF48403">
    <property type="entry name" value="Ankyrin repeat"/>
    <property type="match status" value="1"/>
</dbReference>
<name>A0AAN7W125_9PEZI</name>
<comment type="caution">
    <text evidence="3">The sequence shown here is derived from an EMBL/GenBank/DDBJ whole genome shotgun (WGS) entry which is preliminary data.</text>
</comment>
<dbReference type="InterPro" id="IPR036770">
    <property type="entry name" value="Ankyrin_rpt-contain_sf"/>
</dbReference>
<protein>
    <recommendedName>
        <fullName evidence="5">Ankyrin</fullName>
    </recommendedName>
</protein>
<evidence type="ECO:0000256" key="1">
    <source>
        <dbReference type="PROSITE-ProRule" id="PRU00023"/>
    </source>
</evidence>
<feature type="repeat" description="ANK" evidence="1">
    <location>
        <begin position="235"/>
        <end position="263"/>
    </location>
</feature>
<dbReference type="Proteomes" id="UP001310594">
    <property type="component" value="Unassembled WGS sequence"/>
</dbReference>
<dbReference type="Gene3D" id="1.25.40.20">
    <property type="entry name" value="Ankyrin repeat-containing domain"/>
    <property type="match status" value="1"/>
</dbReference>
<organism evidence="3 4">
    <name type="scientific">Elasticomyces elasticus</name>
    <dbReference type="NCBI Taxonomy" id="574655"/>
    <lineage>
        <taxon>Eukaryota</taxon>
        <taxon>Fungi</taxon>
        <taxon>Dikarya</taxon>
        <taxon>Ascomycota</taxon>
        <taxon>Pezizomycotina</taxon>
        <taxon>Dothideomycetes</taxon>
        <taxon>Dothideomycetidae</taxon>
        <taxon>Mycosphaerellales</taxon>
        <taxon>Teratosphaeriaceae</taxon>
        <taxon>Elasticomyces</taxon>
    </lineage>
</organism>
<reference evidence="3" key="1">
    <citation type="submission" date="2023-08" db="EMBL/GenBank/DDBJ databases">
        <title>Black Yeasts Isolated from many extreme environments.</title>
        <authorList>
            <person name="Coleine C."/>
            <person name="Stajich J.E."/>
            <person name="Selbmann L."/>
        </authorList>
    </citation>
    <scope>NUCLEOTIDE SEQUENCE</scope>
    <source>
        <strain evidence="3">CCFEE 5810</strain>
    </source>
</reference>
<keyword evidence="1" id="KW-0040">ANK repeat</keyword>
<proteinExistence type="predicted"/>
<dbReference type="AlphaFoldDB" id="A0AAN7W125"/>
<gene>
    <name evidence="3" type="ORF">LTR97_010168</name>
</gene>
<feature type="compositionally biased region" description="Gly residues" evidence="2">
    <location>
        <begin position="498"/>
        <end position="514"/>
    </location>
</feature>
<dbReference type="PROSITE" id="PS50088">
    <property type="entry name" value="ANK_REPEAT"/>
    <property type="match status" value="1"/>
</dbReference>
<evidence type="ECO:0000313" key="3">
    <source>
        <dbReference type="EMBL" id="KAK5693599.1"/>
    </source>
</evidence>
<dbReference type="Pfam" id="PF00023">
    <property type="entry name" value="Ank"/>
    <property type="match status" value="1"/>
</dbReference>
<evidence type="ECO:0000313" key="4">
    <source>
        <dbReference type="Proteomes" id="UP001310594"/>
    </source>
</evidence>